<dbReference type="RefSeq" id="WP_271884799.1">
    <property type="nucleotide sequence ID" value="NZ_CP067136.1"/>
</dbReference>
<feature type="region of interest" description="Disordered" evidence="1">
    <location>
        <begin position="49"/>
        <end position="86"/>
    </location>
</feature>
<protein>
    <submittedName>
        <fullName evidence="3">Uncharacterized protein</fullName>
    </submittedName>
</protein>
<sequence length="165" mass="17797">MSRQSGGGFYRWATLLVSAIGVLVAVIVATEDGQIPAFARKAASWIGGAEDTAPPTPIDPAKAPVAPVQDTRPTAPDPQPGQDRSGAMKQIRVMAHDSDNFCGIDYVVTFRKRGSGLGDAVYLRRGDKHLRLGQHEPQEIDPGCRVTFLGFEESSNDYARFSVPE</sequence>
<gene>
    <name evidence="3" type="ORF">JHX87_02025</name>
</gene>
<dbReference type="Proteomes" id="UP001219349">
    <property type="component" value="Chromosome"/>
</dbReference>
<dbReference type="EMBL" id="CP067136">
    <property type="protein sequence ID" value="WCR07649.1"/>
    <property type="molecule type" value="Genomic_DNA"/>
</dbReference>
<evidence type="ECO:0000313" key="4">
    <source>
        <dbReference type="Proteomes" id="UP001219349"/>
    </source>
</evidence>
<keyword evidence="2" id="KW-1133">Transmembrane helix</keyword>
<keyword evidence="2" id="KW-0472">Membrane</keyword>
<evidence type="ECO:0000256" key="1">
    <source>
        <dbReference type="SAM" id="MobiDB-lite"/>
    </source>
</evidence>
<evidence type="ECO:0000313" key="3">
    <source>
        <dbReference type="EMBL" id="WCR07649.1"/>
    </source>
</evidence>
<organism evidence="3 4">
    <name type="scientific">Paracoccus fistulariae</name>
    <dbReference type="NCBI Taxonomy" id="658446"/>
    <lineage>
        <taxon>Bacteria</taxon>
        <taxon>Pseudomonadati</taxon>
        <taxon>Pseudomonadota</taxon>
        <taxon>Alphaproteobacteria</taxon>
        <taxon>Rhodobacterales</taxon>
        <taxon>Paracoccaceae</taxon>
        <taxon>Paracoccus</taxon>
    </lineage>
</organism>
<keyword evidence="4" id="KW-1185">Reference proteome</keyword>
<feature type="transmembrane region" description="Helical" evidence="2">
    <location>
        <begin position="12"/>
        <end position="30"/>
    </location>
</feature>
<proteinExistence type="predicted"/>
<accession>A0ABY7SKX2</accession>
<name>A0ABY7SKX2_9RHOB</name>
<reference evidence="3 4" key="1">
    <citation type="submission" date="2021-01" db="EMBL/GenBank/DDBJ databases">
        <title>Biogeographic distribution of Paracoccus.</title>
        <authorList>
            <person name="Hollensteiner J."/>
            <person name="Leineberger J."/>
            <person name="Brinkhoff T."/>
            <person name="Daniel R."/>
        </authorList>
    </citation>
    <scope>NUCLEOTIDE SEQUENCE [LARGE SCALE GENOMIC DNA]</scope>
    <source>
        <strain evidence="3 4">KCTC 22803</strain>
    </source>
</reference>
<keyword evidence="2" id="KW-0812">Transmembrane</keyword>
<evidence type="ECO:0000256" key="2">
    <source>
        <dbReference type="SAM" id="Phobius"/>
    </source>
</evidence>